<evidence type="ECO:0000259" key="5">
    <source>
        <dbReference type="Pfam" id="PF00327"/>
    </source>
</evidence>
<dbReference type="GO" id="GO:0003735">
    <property type="term" value="F:structural constituent of ribosome"/>
    <property type="evidence" value="ECO:0007669"/>
    <property type="project" value="TreeGrafter"/>
</dbReference>
<dbReference type="NCBIfam" id="TIGR01310">
    <property type="entry name" value="uL30_euk"/>
    <property type="match status" value="1"/>
</dbReference>
<evidence type="ECO:0000256" key="3">
    <source>
        <dbReference type="ARBA" id="ARBA00023274"/>
    </source>
</evidence>
<protein>
    <recommendedName>
        <fullName evidence="8">Ribosomal protein L30 ferredoxin-like fold domain-containing protein</fullName>
    </recommendedName>
</protein>
<dbReference type="InterPro" id="IPR035808">
    <property type="entry name" value="Ribosomal_uL30_euk_arc"/>
</dbReference>
<proteinExistence type="inferred from homology"/>
<sequence length="243" mass="27964">MPAKKAVPAPESAVKRAAHKQQQTDNFRKAIAANKAEKKKLKATAYLRGLKYSREYRAKEARLVTQRRQAKTHGNYFAEEKPKVAVVMRIRGIAKVAPKQRKVLQLLRLRQIFNCVLVKLNKPMENMLRLVEPYIAYGYPSLKTVRALIYKRGHLKINGQRVKINDNKLVKDKFNNDDVVCVEDMVNQIVTAGKHFRTVTNGLWPFKLAPPKGGMRQKRRHFVEGGDYGNRDTLINRFLARCI</sequence>
<dbReference type="PANTHER" id="PTHR11524:SF16">
    <property type="entry name" value="LARGE RIBOSOMAL SUBUNIT PROTEIN UL30"/>
    <property type="match status" value="1"/>
</dbReference>
<dbReference type="GO" id="GO:0022625">
    <property type="term" value="C:cytosolic large ribosomal subunit"/>
    <property type="evidence" value="ECO:0007669"/>
    <property type="project" value="TreeGrafter"/>
</dbReference>
<keyword evidence="2" id="KW-0689">Ribosomal protein</keyword>
<dbReference type="GO" id="GO:0000463">
    <property type="term" value="P:maturation of LSU-rRNA from tricistronic rRNA transcript (SSU-rRNA, 5.8S rRNA, LSU-rRNA)"/>
    <property type="evidence" value="ECO:0007669"/>
    <property type="project" value="TreeGrafter"/>
</dbReference>
<dbReference type="AlphaFoldDB" id="A0A7S1LNA8"/>
<gene>
    <name evidence="7" type="ORF">NDES1114_LOCUS11043</name>
</gene>
<name>A0A7S1LNA8_NEODS</name>
<dbReference type="SUPFAM" id="SSF55129">
    <property type="entry name" value="Ribosomal protein L30p/L7e"/>
    <property type="match status" value="1"/>
</dbReference>
<feature type="domain" description="Large ribosomal subunit protein uL30 N-terminal eukaryotes" evidence="6">
    <location>
        <begin position="10"/>
        <end position="79"/>
    </location>
</feature>
<dbReference type="PANTHER" id="PTHR11524">
    <property type="entry name" value="60S RIBOSOMAL PROTEIN L7"/>
    <property type="match status" value="1"/>
</dbReference>
<dbReference type="InterPro" id="IPR039699">
    <property type="entry name" value="Ribosomal_uL30"/>
</dbReference>
<evidence type="ECO:0000256" key="2">
    <source>
        <dbReference type="ARBA" id="ARBA00022980"/>
    </source>
</evidence>
<evidence type="ECO:0000313" key="7">
    <source>
        <dbReference type="EMBL" id="CAD9108664.1"/>
    </source>
</evidence>
<dbReference type="InterPro" id="IPR012988">
    <property type="entry name" value="Ribosomal_uL30_N_euk"/>
</dbReference>
<dbReference type="Pfam" id="PF00327">
    <property type="entry name" value="Ribosomal_L30"/>
    <property type="match status" value="1"/>
</dbReference>
<dbReference type="CDD" id="cd01657">
    <property type="entry name" value="Ribosomal_L7_archeal_euk"/>
    <property type="match status" value="1"/>
</dbReference>
<dbReference type="GO" id="GO:0003723">
    <property type="term" value="F:RNA binding"/>
    <property type="evidence" value="ECO:0007669"/>
    <property type="project" value="InterPro"/>
</dbReference>
<accession>A0A7S1LNA8</accession>
<reference evidence="7" key="1">
    <citation type="submission" date="2021-01" db="EMBL/GenBank/DDBJ databases">
        <authorList>
            <person name="Corre E."/>
            <person name="Pelletier E."/>
            <person name="Niang G."/>
            <person name="Scheremetjew M."/>
            <person name="Finn R."/>
            <person name="Kale V."/>
            <person name="Holt S."/>
            <person name="Cochrane G."/>
            <person name="Meng A."/>
            <person name="Brown T."/>
            <person name="Cohen L."/>
        </authorList>
    </citation>
    <scope>NUCLEOTIDE SEQUENCE</scope>
    <source>
        <strain evidence="7">CCAP 1951/1</strain>
    </source>
</reference>
<evidence type="ECO:0000256" key="1">
    <source>
        <dbReference type="ARBA" id="ARBA00007594"/>
    </source>
</evidence>
<evidence type="ECO:0000259" key="6">
    <source>
        <dbReference type="Pfam" id="PF08079"/>
    </source>
</evidence>
<dbReference type="EMBL" id="HBGF01016796">
    <property type="protein sequence ID" value="CAD9108664.1"/>
    <property type="molecule type" value="Transcribed_RNA"/>
</dbReference>
<feature type="domain" description="Large ribosomal subunit protein uL30-like ferredoxin-like fold" evidence="5">
    <location>
        <begin position="87"/>
        <end position="135"/>
    </location>
</feature>
<dbReference type="PROSITE" id="PS00634">
    <property type="entry name" value="RIBOSOMAL_L30"/>
    <property type="match status" value="1"/>
</dbReference>
<dbReference type="InterPro" id="IPR005998">
    <property type="entry name" value="Ribosomal_uL30_euk"/>
</dbReference>
<dbReference type="InterPro" id="IPR016082">
    <property type="entry name" value="Ribosomal_uL30_ferredoxin-like"/>
</dbReference>
<evidence type="ECO:0008006" key="8">
    <source>
        <dbReference type="Google" id="ProtNLM"/>
    </source>
</evidence>
<organism evidence="7">
    <name type="scientific">Neobodo designis</name>
    <name type="common">Flagellated protozoan</name>
    <name type="synonym">Bodo designis</name>
    <dbReference type="NCBI Taxonomy" id="312471"/>
    <lineage>
        <taxon>Eukaryota</taxon>
        <taxon>Discoba</taxon>
        <taxon>Euglenozoa</taxon>
        <taxon>Kinetoplastea</taxon>
        <taxon>Metakinetoplastina</taxon>
        <taxon>Neobodonida</taxon>
        <taxon>Neobodo</taxon>
    </lineage>
</organism>
<evidence type="ECO:0000256" key="4">
    <source>
        <dbReference type="SAM" id="MobiDB-lite"/>
    </source>
</evidence>
<dbReference type="InterPro" id="IPR036919">
    <property type="entry name" value="Ribo_uL30_ferredoxin-like_sf"/>
</dbReference>
<comment type="similarity">
    <text evidence="1">Belongs to the universal ribosomal protein uL30 family.</text>
</comment>
<dbReference type="Pfam" id="PF08079">
    <property type="entry name" value="Ribosomal_L30_N"/>
    <property type="match status" value="1"/>
</dbReference>
<dbReference type="Gene3D" id="3.30.1390.20">
    <property type="entry name" value="Ribosomal protein L30, ferredoxin-like fold domain"/>
    <property type="match status" value="2"/>
</dbReference>
<keyword evidence="3" id="KW-0687">Ribonucleoprotein</keyword>
<feature type="region of interest" description="Disordered" evidence="4">
    <location>
        <begin position="1"/>
        <end position="24"/>
    </location>
</feature>
<dbReference type="FunFam" id="3.30.1390.20:FF:000004">
    <property type="entry name" value="60S ribosomal protein L7"/>
    <property type="match status" value="1"/>
</dbReference>
<dbReference type="InterPro" id="IPR018038">
    <property type="entry name" value="Ribosomal_uL30_CS"/>
</dbReference>